<reference evidence="2 3" key="1">
    <citation type="submission" date="2024-01" db="EMBL/GenBank/DDBJ databases">
        <title>A draft genome for the cacao thread blight pathogen Marasmiellus scandens.</title>
        <authorList>
            <person name="Baruah I.K."/>
            <person name="Leung J."/>
            <person name="Bukari Y."/>
            <person name="Amoako-Attah I."/>
            <person name="Meinhardt L.W."/>
            <person name="Bailey B.A."/>
            <person name="Cohen S.P."/>
        </authorList>
    </citation>
    <scope>NUCLEOTIDE SEQUENCE [LARGE SCALE GENOMIC DNA]</scope>
    <source>
        <strain evidence="2 3">GH-19</strain>
    </source>
</reference>
<feature type="region of interest" description="Disordered" evidence="1">
    <location>
        <begin position="182"/>
        <end position="215"/>
    </location>
</feature>
<dbReference type="EMBL" id="JBANRG010000155">
    <property type="protein sequence ID" value="KAK7433510.1"/>
    <property type="molecule type" value="Genomic_DNA"/>
</dbReference>
<evidence type="ECO:0000313" key="3">
    <source>
        <dbReference type="Proteomes" id="UP001498398"/>
    </source>
</evidence>
<sequence>MALCALTKVLEEFWYRHRRGIKRMVQLCLYRRWCHRCQCQNRIRVFSQGQDRRCRPLLAIIALCVFAYFKLSRAKGKEKRRAWAEGVDKRMSTISTGWQSMSAAGAQAAIRNSMAVGDPRTSSFSFGAIRPPSSVYPAEGGQAGVDVYASPEMVQRSPGVGLRSSAHSNALAATRVSRVSFAESVNSRPHGRPSGESRRSAYERRSQAGTSRAFHTTPTSCLQCQKALQREPACLSAALSILPLVVST</sequence>
<organism evidence="2 3">
    <name type="scientific">Marasmiellus scandens</name>
    <dbReference type="NCBI Taxonomy" id="2682957"/>
    <lineage>
        <taxon>Eukaryota</taxon>
        <taxon>Fungi</taxon>
        <taxon>Dikarya</taxon>
        <taxon>Basidiomycota</taxon>
        <taxon>Agaricomycotina</taxon>
        <taxon>Agaricomycetes</taxon>
        <taxon>Agaricomycetidae</taxon>
        <taxon>Agaricales</taxon>
        <taxon>Marasmiineae</taxon>
        <taxon>Omphalotaceae</taxon>
        <taxon>Marasmiellus</taxon>
    </lineage>
</organism>
<accession>A0ABR1IKS0</accession>
<evidence type="ECO:0008006" key="4">
    <source>
        <dbReference type="Google" id="ProtNLM"/>
    </source>
</evidence>
<keyword evidence="3" id="KW-1185">Reference proteome</keyword>
<dbReference type="Proteomes" id="UP001498398">
    <property type="component" value="Unassembled WGS sequence"/>
</dbReference>
<gene>
    <name evidence="2" type="ORF">VKT23_020750</name>
</gene>
<comment type="caution">
    <text evidence="2">The sequence shown here is derived from an EMBL/GenBank/DDBJ whole genome shotgun (WGS) entry which is preliminary data.</text>
</comment>
<evidence type="ECO:0000256" key="1">
    <source>
        <dbReference type="SAM" id="MobiDB-lite"/>
    </source>
</evidence>
<protein>
    <recommendedName>
        <fullName evidence="4">Transmembrane protein</fullName>
    </recommendedName>
</protein>
<feature type="compositionally biased region" description="Basic and acidic residues" evidence="1">
    <location>
        <begin position="193"/>
        <end position="206"/>
    </location>
</feature>
<name>A0ABR1IKS0_9AGAR</name>
<evidence type="ECO:0000313" key="2">
    <source>
        <dbReference type="EMBL" id="KAK7433510.1"/>
    </source>
</evidence>
<proteinExistence type="predicted"/>